<accession>A0A2A4G3V5</accession>
<dbReference type="Proteomes" id="UP000219559">
    <property type="component" value="Unassembled WGS sequence"/>
</dbReference>
<dbReference type="InterPro" id="IPR007138">
    <property type="entry name" value="ABM_dom"/>
</dbReference>
<dbReference type="RefSeq" id="WP_097443755.1">
    <property type="nucleotide sequence ID" value="NZ_NBWU01000008.1"/>
</dbReference>
<sequence length="103" mass="12341">MLIRIVRMTFAPEHIERFRSVFNTHWQTIAGFKGCTHLELFQDQKDSQVFFTYSHWNTEQDLENYRQSEFFRGVWSHTKTYFSAPPQAWSVKKMVGMPHKPIA</sequence>
<dbReference type="InterPro" id="IPR011008">
    <property type="entry name" value="Dimeric_a/b-barrel"/>
</dbReference>
<name>A0A2A4G3V5_9FLAO</name>
<keyword evidence="2" id="KW-0560">Oxidoreductase</keyword>
<dbReference type="AlphaFoldDB" id="A0A2A4G3V5"/>
<organism evidence="2 3">
    <name type="scientific">Sediminicola luteus</name>
    <dbReference type="NCBI Taxonomy" id="319238"/>
    <lineage>
        <taxon>Bacteria</taxon>
        <taxon>Pseudomonadati</taxon>
        <taxon>Bacteroidota</taxon>
        <taxon>Flavobacteriia</taxon>
        <taxon>Flavobacteriales</taxon>
        <taxon>Flavobacteriaceae</taxon>
        <taxon>Sediminicola</taxon>
    </lineage>
</organism>
<keyword evidence="2" id="KW-0503">Monooxygenase</keyword>
<dbReference type="EMBL" id="NBWU01000008">
    <property type="protein sequence ID" value="PCE62668.1"/>
    <property type="molecule type" value="Genomic_DNA"/>
</dbReference>
<dbReference type="OrthoDB" id="1120859at2"/>
<dbReference type="GO" id="GO:0004497">
    <property type="term" value="F:monooxygenase activity"/>
    <property type="evidence" value="ECO:0007669"/>
    <property type="project" value="UniProtKB-KW"/>
</dbReference>
<reference evidence="2 3" key="1">
    <citation type="submission" date="2017-04" db="EMBL/GenBank/DDBJ databases">
        <title>A new member of the family Flavobacteriaceae isolated from ascidians.</title>
        <authorList>
            <person name="Chen L."/>
        </authorList>
    </citation>
    <scope>NUCLEOTIDE SEQUENCE [LARGE SCALE GENOMIC DNA]</scope>
    <source>
        <strain evidence="2 3">HQA918</strain>
    </source>
</reference>
<dbReference type="SUPFAM" id="SSF54909">
    <property type="entry name" value="Dimeric alpha+beta barrel"/>
    <property type="match status" value="1"/>
</dbReference>
<dbReference type="Gene3D" id="3.30.70.100">
    <property type="match status" value="1"/>
</dbReference>
<proteinExistence type="predicted"/>
<keyword evidence="3" id="KW-1185">Reference proteome</keyword>
<feature type="domain" description="ABM" evidence="1">
    <location>
        <begin position="2"/>
        <end position="91"/>
    </location>
</feature>
<evidence type="ECO:0000313" key="3">
    <source>
        <dbReference type="Proteomes" id="UP000219559"/>
    </source>
</evidence>
<evidence type="ECO:0000259" key="1">
    <source>
        <dbReference type="PROSITE" id="PS51725"/>
    </source>
</evidence>
<dbReference type="PROSITE" id="PS51725">
    <property type="entry name" value="ABM"/>
    <property type="match status" value="1"/>
</dbReference>
<comment type="caution">
    <text evidence="2">The sequence shown here is derived from an EMBL/GenBank/DDBJ whole genome shotgun (WGS) entry which is preliminary data.</text>
</comment>
<dbReference type="Pfam" id="PF03992">
    <property type="entry name" value="ABM"/>
    <property type="match status" value="1"/>
</dbReference>
<evidence type="ECO:0000313" key="2">
    <source>
        <dbReference type="EMBL" id="PCE62668.1"/>
    </source>
</evidence>
<gene>
    <name evidence="2" type="ORF">B7P33_18730</name>
</gene>
<protein>
    <submittedName>
        <fullName evidence="2">Antibiotic biosynthesis monooxygenase</fullName>
    </submittedName>
</protein>